<protein>
    <submittedName>
        <fullName evidence="2">Uncharacterized protein</fullName>
    </submittedName>
</protein>
<feature type="compositionally biased region" description="Low complexity" evidence="1">
    <location>
        <begin position="49"/>
        <end position="63"/>
    </location>
</feature>
<proteinExistence type="predicted"/>
<feature type="region of interest" description="Disordered" evidence="1">
    <location>
        <begin position="213"/>
        <end position="242"/>
    </location>
</feature>
<feature type="compositionally biased region" description="Polar residues" evidence="1">
    <location>
        <begin position="213"/>
        <end position="230"/>
    </location>
</feature>
<dbReference type="PANTHER" id="PTHR33356:SF16">
    <property type="entry name" value="G PATCH DOMAIN PROTEIN"/>
    <property type="match status" value="1"/>
</dbReference>
<evidence type="ECO:0000256" key="1">
    <source>
        <dbReference type="SAM" id="MobiDB-lite"/>
    </source>
</evidence>
<dbReference type="PANTHER" id="PTHR33356">
    <property type="entry name" value="TIP41-LIKE PROTEIN"/>
    <property type="match status" value="1"/>
</dbReference>
<organism evidence="2 3">
    <name type="scientific">Dovyalis caffra</name>
    <dbReference type="NCBI Taxonomy" id="77055"/>
    <lineage>
        <taxon>Eukaryota</taxon>
        <taxon>Viridiplantae</taxon>
        <taxon>Streptophyta</taxon>
        <taxon>Embryophyta</taxon>
        <taxon>Tracheophyta</taxon>
        <taxon>Spermatophyta</taxon>
        <taxon>Magnoliopsida</taxon>
        <taxon>eudicotyledons</taxon>
        <taxon>Gunneridae</taxon>
        <taxon>Pentapetalae</taxon>
        <taxon>rosids</taxon>
        <taxon>fabids</taxon>
        <taxon>Malpighiales</taxon>
        <taxon>Salicaceae</taxon>
        <taxon>Flacourtieae</taxon>
        <taxon>Dovyalis</taxon>
    </lineage>
</organism>
<feature type="region of interest" description="Disordered" evidence="1">
    <location>
        <begin position="377"/>
        <end position="409"/>
    </location>
</feature>
<reference evidence="2 3" key="1">
    <citation type="submission" date="2024-01" db="EMBL/GenBank/DDBJ databases">
        <authorList>
            <person name="Waweru B."/>
        </authorList>
    </citation>
    <scope>NUCLEOTIDE SEQUENCE [LARGE SCALE GENOMIC DNA]</scope>
</reference>
<dbReference type="AlphaFoldDB" id="A0AAV1RCB7"/>
<gene>
    <name evidence="2" type="ORF">DCAF_LOCUS8443</name>
</gene>
<dbReference type="Proteomes" id="UP001314170">
    <property type="component" value="Unassembled WGS sequence"/>
</dbReference>
<evidence type="ECO:0000313" key="2">
    <source>
        <dbReference type="EMBL" id="CAK7331392.1"/>
    </source>
</evidence>
<evidence type="ECO:0000313" key="3">
    <source>
        <dbReference type="Proteomes" id="UP001314170"/>
    </source>
</evidence>
<name>A0AAV1RCB7_9ROSI</name>
<sequence>MDDAGRRSNIAACGTTSIKLRHQPQPSTITTEITILALDDKPTNQKHWSPSFASSDFGSSRSSPIESELGSTESESDQDDDYIAELTRQMAHHMLQDDDHQRHEKTWSFAGWPQSTVWSELGSSQEEEAVMNKFHKFKIKEEEGIHKYTNNERFLSTSLETNSVPLTVRNPKISSAEFQSKQALIDDQIKAIQFYKLKKSEQIMKQQEYLNGAKQSNRYKQNDPKQQVKQFPSKGRGRGGQFTSHCEQKVSWANLQQQKQQYRTGSEMRAVFLGDSRSRRGSGAGTGVFLPRGVGNTSGSHKKPVAKLSLIFELETSLVHLFIPFTYCVQLTTCCSTVFIPARVVQALKMHFDKMRVESRSNDAIFPIQHDDLSGDVRYGPQSQQKSQSPPLPAINCHQGTGLPQEWTY</sequence>
<feature type="compositionally biased region" description="Polar residues" evidence="1">
    <location>
        <begin position="14"/>
        <end position="26"/>
    </location>
</feature>
<dbReference type="EMBL" id="CAWUPB010000913">
    <property type="protein sequence ID" value="CAK7331392.1"/>
    <property type="molecule type" value="Genomic_DNA"/>
</dbReference>
<accession>A0AAV1RCB7</accession>
<comment type="caution">
    <text evidence="2">The sequence shown here is derived from an EMBL/GenBank/DDBJ whole genome shotgun (WGS) entry which is preliminary data.</text>
</comment>
<feature type="region of interest" description="Disordered" evidence="1">
    <location>
        <begin position="41"/>
        <end position="78"/>
    </location>
</feature>
<feature type="region of interest" description="Disordered" evidence="1">
    <location>
        <begin position="1"/>
        <end position="26"/>
    </location>
</feature>
<keyword evidence="3" id="KW-1185">Reference proteome</keyword>